<feature type="chain" id="PRO_5011645347" description="C1q domain-containing protein" evidence="1">
    <location>
        <begin position="20"/>
        <end position="236"/>
    </location>
</feature>
<organism evidence="2 3">
    <name type="scientific">Chryseobacterium culicis</name>
    <dbReference type="NCBI Taxonomy" id="680127"/>
    <lineage>
        <taxon>Bacteria</taxon>
        <taxon>Pseudomonadati</taxon>
        <taxon>Bacteroidota</taxon>
        <taxon>Flavobacteriia</taxon>
        <taxon>Flavobacteriales</taxon>
        <taxon>Weeksellaceae</taxon>
        <taxon>Chryseobacterium group</taxon>
        <taxon>Chryseobacterium</taxon>
    </lineage>
</organism>
<dbReference type="Proteomes" id="UP000198561">
    <property type="component" value="Unassembled WGS sequence"/>
</dbReference>
<name>A0A1H6I6L1_CHRCI</name>
<evidence type="ECO:0000313" key="3">
    <source>
        <dbReference type="Proteomes" id="UP000198561"/>
    </source>
</evidence>
<feature type="signal peptide" evidence="1">
    <location>
        <begin position="1"/>
        <end position="19"/>
    </location>
</feature>
<evidence type="ECO:0000313" key="2">
    <source>
        <dbReference type="EMBL" id="SEH44711.1"/>
    </source>
</evidence>
<dbReference type="OrthoDB" id="1345111at2"/>
<gene>
    <name evidence="2" type="ORF">SAMN05421593_4215</name>
</gene>
<dbReference type="RefSeq" id="WP_089695539.1">
    <property type="nucleotide sequence ID" value="NZ_FNWQ01000007.1"/>
</dbReference>
<proteinExistence type="predicted"/>
<sequence length="236" mass="24383">MKTKLYSLMLACAAIPLFSQVGINTATPTATLDVNGTLKVRDVPAATALPGYQVLAVNQGTTQVFSMDPALLTGASATNTSVYAAKKTSGLNILSLGTLPADFQPVNFVQADRNIGTASLFTNADGSYNIPSTGVYAVGFAFRYGTGLQASLLSGAPGIAIARTRAAVTTLIDTRPFSGINLALAINLTLSDSSINSLYSFQAGDKVSFGLVDTGNISVTLLGSSVASFYIYKVSN</sequence>
<evidence type="ECO:0008006" key="4">
    <source>
        <dbReference type="Google" id="ProtNLM"/>
    </source>
</evidence>
<protein>
    <recommendedName>
        <fullName evidence="4">C1q domain-containing protein</fullName>
    </recommendedName>
</protein>
<evidence type="ECO:0000256" key="1">
    <source>
        <dbReference type="SAM" id="SignalP"/>
    </source>
</evidence>
<dbReference type="AlphaFoldDB" id="A0A1H6I6L1"/>
<keyword evidence="1" id="KW-0732">Signal</keyword>
<dbReference type="EMBL" id="FNWQ01000007">
    <property type="protein sequence ID" value="SEH44711.1"/>
    <property type="molecule type" value="Genomic_DNA"/>
</dbReference>
<reference evidence="2 3" key="1">
    <citation type="submission" date="2016-10" db="EMBL/GenBank/DDBJ databases">
        <authorList>
            <person name="de Groot N.N."/>
        </authorList>
    </citation>
    <scope>NUCLEOTIDE SEQUENCE [LARGE SCALE GENOMIC DNA]</scope>
    <source>
        <strain evidence="2 3">DSM 23031</strain>
    </source>
</reference>
<accession>A0A1H6I6L1</accession>